<feature type="region of interest" description="Disordered" evidence="1">
    <location>
        <begin position="1"/>
        <end position="49"/>
    </location>
</feature>
<gene>
    <name evidence="2" type="ORF">ALC56_13922</name>
</gene>
<feature type="region of interest" description="Disordered" evidence="1">
    <location>
        <begin position="98"/>
        <end position="122"/>
    </location>
</feature>
<dbReference type="Proteomes" id="UP000078541">
    <property type="component" value="Unassembled WGS sequence"/>
</dbReference>
<evidence type="ECO:0000313" key="3">
    <source>
        <dbReference type="Proteomes" id="UP000078541"/>
    </source>
</evidence>
<sequence length="122" mass="13812">MMKGEEEEERKKVGKGKSAVWSKRPRARGNPAGYFCKNISANSKGGSEARRACERVKAYNYDLTRINFDKRSSRADYRSECSDTMDDEKIVNLFSRNPGLPISPATRPHPFTDYTSITPDNT</sequence>
<protein>
    <submittedName>
        <fullName evidence="2">Uncharacterized protein</fullName>
    </submittedName>
</protein>
<dbReference type="AlphaFoldDB" id="A0A195EU60"/>
<dbReference type="EMBL" id="KQ981965">
    <property type="protein sequence ID" value="KYN31783.1"/>
    <property type="molecule type" value="Genomic_DNA"/>
</dbReference>
<reference evidence="2 3" key="1">
    <citation type="submission" date="2016-03" db="EMBL/GenBank/DDBJ databases">
        <title>Trachymyrmex septentrionalis WGS genome.</title>
        <authorList>
            <person name="Nygaard S."/>
            <person name="Hu H."/>
            <person name="Boomsma J."/>
            <person name="Zhang G."/>
        </authorList>
    </citation>
    <scope>NUCLEOTIDE SEQUENCE [LARGE SCALE GENOMIC DNA]</scope>
    <source>
        <strain evidence="2">Tsep2-gDNA-1</strain>
        <tissue evidence="2">Whole body</tissue>
    </source>
</reference>
<proteinExistence type="predicted"/>
<feature type="compositionally biased region" description="Polar residues" evidence="1">
    <location>
        <begin position="113"/>
        <end position="122"/>
    </location>
</feature>
<name>A0A195EU60_9HYME</name>
<evidence type="ECO:0000313" key="2">
    <source>
        <dbReference type="EMBL" id="KYN31783.1"/>
    </source>
</evidence>
<keyword evidence="3" id="KW-1185">Reference proteome</keyword>
<organism evidence="2 3">
    <name type="scientific">Trachymyrmex septentrionalis</name>
    <dbReference type="NCBI Taxonomy" id="34720"/>
    <lineage>
        <taxon>Eukaryota</taxon>
        <taxon>Metazoa</taxon>
        <taxon>Ecdysozoa</taxon>
        <taxon>Arthropoda</taxon>
        <taxon>Hexapoda</taxon>
        <taxon>Insecta</taxon>
        <taxon>Pterygota</taxon>
        <taxon>Neoptera</taxon>
        <taxon>Endopterygota</taxon>
        <taxon>Hymenoptera</taxon>
        <taxon>Apocrita</taxon>
        <taxon>Aculeata</taxon>
        <taxon>Formicoidea</taxon>
        <taxon>Formicidae</taxon>
        <taxon>Myrmicinae</taxon>
        <taxon>Trachymyrmex</taxon>
    </lineage>
</organism>
<accession>A0A195EU60</accession>
<evidence type="ECO:0000256" key="1">
    <source>
        <dbReference type="SAM" id="MobiDB-lite"/>
    </source>
</evidence>